<evidence type="ECO:0000256" key="9">
    <source>
        <dbReference type="PIRSR" id="PIRSR605856-51"/>
    </source>
</evidence>
<evidence type="ECO:0000259" key="10">
    <source>
        <dbReference type="Pfam" id="PF00291"/>
    </source>
</evidence>
<proteinExistence type="inferred from homology"/>
<comment type="similarity">
    <text evidence="2">Belongs to the cysteine synthase/cystathionine beta-synthase family.</text>
</comment>
<gene>
    <name evidence="11" type="ORF">J5N97_012938</name>
</gene>
<dbReference type="PANTHER" id="PTHR10314">
    <property type="entry name" value="CYSTATHIONINE BETA-SYNTHASE"/>
    <property type="match status" value="1"/>
</dbReference>
<name>A0A9D5HI96_9LILI</name>
<dbReference type="InterPro" id="IPR005859">
    <property type="entry name" value="CysK"/>
</dbReference>
<dbReference type="Proteomes" id="UP001085076">
    <property type="component" value="Miscellaneous, Linkage group lg03"/>
</dbReference>
<evidence type="ECO:0000256" key="7">
    <source>
        <dbReference type="ARBA" id="ARBA00029440"/>
    </source>
</evidence>
<dbReference type="GO" id="GO:0006535">
    <property type="term" value="P:cysteine biosynthetic process from serine"/>
    <property type="evidence" value="ECO:0007669"/>
    <property type="project" value="InterPro"/>
</dbReference>
<dbReference type="Gene3D" id="3.40.50.1100">
    <property type="match status" value="4"/>
</dbReference>
<dbReference type="InterPro" id="IPR001926">
    <property type="entry name" value="TrpB-like_PALP"/>
</dbReference>
<comment type="pathway">
    <text evidence="7">Amino-acid biosynthesis.</text>
</comment>
<dbReference type="FunFam" id="3.40.50.1100:FF:000006">
    <property type="entry name" value="Cysteine synthase"/>
    <property type="match status" value="2"/>
</dbReference>
<feature type="domain" description="Tryptophan synthase beta chain-like PALP" evidence="10">
    <location>
        <begin position="397"/>
        <end position="685"/>
    </location>
</feature>
<evidence type="ECO:0000256" key="6">
    <source>
        <dbReference type="ARBA" id="ARBA00023192"/>
    </source>
</evidence>
<dbReference type="OrthoDB" id="10259545at2759"/>
<evidence type="ECO:0000256" key="2">
    <source>
        <dbReference type="ARBA" id="ARBA00007103"/>
    </source>
</evidence>
<keyword evidence="12" id="KW-1185">Reference proteome</keyword>
<dbReference type="AlphaFoldDB" id="A0A9D5HI96"/>
<feature type="binding site" evidence="8">
    <location>
        <position position="467"/>
    </location>
    <ligand>
        <name>pyridoxal 5'-phosphate</name>
        <dbReference type="ChEBI" id="CHEBI:597326"/>
    </ligand>
</feature>
<evidence type="ECO:0000313" key="12">
    <source>
        <dbReference type="Proteomes" id="UP001085076"/>
    </source>
</evidence>
<evidence type="ECO:0000256" key="8">
    <source>
        <dbReference type="PIRSR" id="PIRSR605856-50"/>
    </source>
</evidence>
<organism evidence="11 12">
    <name type="scientific">Dioscorea zingiberensis</name>
    <dbReference type="NCBI Taxonomy" id="325984"/>
    <lineage>
        <taxon>Eukaryota</taxon>
        <taxon>Viridiplantae</taxon>
        <taxon>Streptophyta</taxon>
        <taxon>Embryophyta</taxon>
        <taxon>Tracheophyta</taxon>
        <taxon>Spermatophyta</taxon>
        <taxon>Magnoliopsida</taxon>
        <taxon>Liliopsida</taxon>
        <taxon>Dioscoreales</taxon>
        <taxon>Dioscoreaceae</taxon>
        <taxon>Dioscorea</taxon>
    </lineage>
</organism>
<dbReference type="Pfam" id="PF00291">
    <property type="entry name" value="PALP"/>
    <property type="match status" value="2"/>
</dbReference>
<dbReference type="NCBIfam" id="TIGR01139">
    <property type="entry name" value="cysK"/>
    <property type="match status" value="2"/>
</dbReference>
<feature type="binding site" evidence="8">
    <location>
        <begin position="571"/>
        <end position="575"/>
    </location>
    <ligand>
        <name>pyridoxal 5'-phosphate</name>
        <dbReference type="ChEBI" id="CHEBI:597326"/>
    </ligand>
</feature>
<keyword evidence="6" id="KW-0198">Cysteine biosynthesis</keyword>
<dbReference type="NCBIfam" id="TIGR01136">
    <property type="entry name" value="cysKM"/>
    <property type="match status" value="2"/>
</dbReference>
<dbReference type="GO" id="GO:0004124">
    <property type="term" value="F:cysteine synthase activity"/>
    <property type="evidence" value="ECO:0007669"/>
    <property type="project" value="InterPro"/>
</dbReference>
<accession>A0A9D5HI96</accession>
<evidence type="ECO:0000256" key="5">
    <source>
        <dbReference type="ARBA" id="ARBA00022898"/>
    </source>
</evidence>
<keyword evidence="3" id="KW-0028">Amino-acid biosynthesis</keyword>
<evidence type="ECO:0000256" key="3">
    <source>
        <dbReference type="ARBA" id="ARBA00022605"/>
    </source>
</evidence>
<feature type="modified residue" description="N6-(pyridoxal phosphate)lysine" evidence="9">
    <location>
        <position position="436"/>
    </location>
</feature>
<evidence type="ECO:0000256" key="1">
    <source>
        <dbReference type="ARBA" id="ARBA00001933"/>
    </source>
</evidence>
<dbReference type="InterPro" id="IPR005856">
    <property type="entry name" value="Cys_synth"/>
</dbReference>
<dbReference type="InterPro" id="IPR036052">
    <property type="entry name" value="TrpB-like_PALP_sf"/>
</dbReference>
<dbReference type="InterPro" id="IPR050214">
    <property type="entry name" value="Cys_Synth/Cystath_Beta-Synth"/>
</dbReference>
<reference evidence="11" key="1">
    <citation type="submission" date="2021-03" db="EMBL/GenBank/DDBJ databases">
        <authorList>
            <person name="Li Z."/>
            <person name="Yang C."/>
        </authorList>
    </citation>
    <scope>NUCLEOTIDE SEQUENCE</scope>
    <source>
        <strain evidence="11">Dzin_1.0</strain>
        <tissue evidence="11">Leaf</tissue>
    </source>
</reference>
<dbReference type="CDD" id="cd01561">
    <property type="entry name" value="CBS_like"/>
    <property type="match status" value="2"/>
</dbReference>
<evidence type="ECO:0000256" key="4">
    <source>
        <dbReference type="ARBA" id="ARBA00022679"/>
    </source>
</evidence>
<reference evidence="11" key="2">
    <citation type="journal article" date="2022" name="Hortic Res">
        <title>The genome of Dioscorea zingiberensis sheds light on the biosynthesis, origin and evolution of the medicinally important diosgenin saponins.</title>
        <authorList>
            <person name="Li Y."/>
            <person name="Tan C."/>
            <person name="Li Z."/>
            <person name="Guo J."/>
            <person name="Li S."/>
            <person name="Chen X."/>
            <person name="Wang C."/>
            <person name="Dai X."/>
            <person name="Yang H."/>
            <person name="Song W."/>
            <person name="Hou L."/>
            <person name="Xu J."/>
            <person name="Tong Z."/>
            <person name="Xu A."/>
            <person name="Yuan X."/>
            <person name="Wang W."/>
            <person name="Yang Q."/>
            <person name="Chen L."/>
            <person name="Sun Z."/>
            <person name="Wang K."/>
            <person name="Pan B."/>
            <person name="Chen J."/>
            <person name="Bao Y."/>
            <person name="Liu F."/>
            <person name="Qi X."/>
            <person name="Gang D.R."/>
            <person name="Wen J."/>
            <person name="Li J."/>
        </authorList>
    </citation>
    <scope>NUCLEOTIDE SEQUENCE</scope>
    <source>
        <strain evidence="11">Dzin_1.0</strain>
    </source>
</reference>
<keyword evidence="4" id="KW-0808">Transferase</keyword>
<dbReference type="EMBL" id="JAGGNH010000003">
    <property type="protein sequence ID" value="KAJ0977464.1"/>
    <property type="molecule type" value="Genomic_DNA"/>
</dbReference>
<protein>
    <recommendedName>
        <fullName evidence="10">Tryptophan synthase beta chain-like PALP domain-containing protein</fullName>
    </recommendedName>
</protein>
<comment type="caution">
    <text evidence="11">The sequence shown here is derived from an EMBL/GenBank/DDBJ whole genome shotgun (WGS) entry which is preliminary data.</text>
</comment>
<evidence type="ECO:0000313" key="11">
    <source>
        <dbReference type="EMBL" id="KAJ0977464.1"/>
    </source>
</evidence>
<feature type="domain" description="Tryptophan synthase beta chain-like PALP" evidence="10">
    <location>
        <begin position="26"/>
        <end position="314"/>
    </location>
</feature>
<comment type="cofactor">
    <cofactor evidence="1 8">
        <name>pyridoxal 5'-phosphate</name>
        <dbReference type="ChEBI" id="CHEBI:597326"/>
    </cofactor>
</comment>
<sequence length="710" mass="77059">MEEMRGLPSLLSSKEGSERENIASDITQLVGWTPLVELKQIVKDEGLDVRIVGKIESYQPLSSIKDRSALRMIEDAEKKGLIKPGVTTLVEPTSGNLGIGLAYVGIRKGYRFVAVMPANFSVDKRMLLRYLGAEVHITNPELGLQGLLQRVEQLKESDPNVYVLDQFSNPANPDAHFTGTGPEIWKDTAGKVDIFVCGSGSGGTLTGAGRYLKMKNPEVKIICVEPAESPVISGGNPGPHNIQGIGPGLVPVNLDTSCIDETITVRTEAAMTNARRIAREEGILVGISSGANLAACLKVAARAENKGKMIVTIFASGGERYISTELFDNPRKGQLFQSPLQSSTYYFLMAILQSSTFPNPLLNSSDWKKWQMEEVRGLPSLVSSEEESGKENIASDITQLVGWTPLVELNQIVNKEGLDVRLVGKIESYQPLSSIKDRSALRMINDAEKKGLIKPGVTTLVEPTSGNLGIALAYIAIRKGYRFIAVMQAHFSIDKRMLLRYLGAEVLITDPKLGFQGQLQKIEQMKQSDQNVYFLDQFTNPVNPEAHFTGTGPEIWKDTAGKVDIFVYGSGSGGTLTGAGRYLKMKNTDLKIICVEPAESPVISGGKPGPHNIQGINPGFVPANLDTSCIDEIITVTTEEAMANARRIAREEGILVGISSGANLAACLKVAGRAENKGKMIVTVFASGGERYISTELFDNVREECMNMTF</sequence>
<dbReference type="SUPFAM" id="SSF53686">
    <property type="entry name" value="Tryptophan synthase beta subunit-like PLP-dependent enzymes"/>
    <property type="match status" value="2"/>
</dbReference>
<keyword evidence="5 8" id="KW-0663">Pyridoxal phosphate</keyword>
<feature type="binding site" evidence="8">
    <location>
        <position position="659"/>
    </location>
    <ligand>
        <name>pyridoxal 5'-phosphate</name>
        <dbReference type="ChEBI" id="CHEBI:597326"/>
    </ligand>
</feature>